<keyword evidence="1" id="KW-0732">Signal</keyword>
<dbReference type="Proteomes" id="UP000525923">
    <property type="component" value="Unassembled WGS sequence"/>
</dbReference>
<name>A0A7W8CUH8_9BACL</name>
<dbReference type="EMBL" id="JACHHE010000007">
    <property type="protein sequence ID" value="MBB5181094.1"/>
    <property type="molecule type" value="Genomic_DNA"/>
</dbReference>
<evidence type="ECO:0000313" key="3">
    <source>
        <dbReference type="Proteomes" id="UP000525923"/>
    </source>
</evidence>
<dbReference type="OrthoDB" id="1756107at2"/>
<evidence type="ECO:0000313" key="2">
    <source>
        <dbReference type="EMBL" id="MBB5181094.1"/>
    </source>
</evidence>
<evidence type="ECO:0008006" key="4">
    <source>
        <dbReference type="Google" id="ProtNLM"/>
    </source>
</evidence>
<comment type="caution">
    <text evidence="2">The sequence shown here is derived from an EMBL/GenBank/DDBJ whole genome shotgun (WGS) entry which is preliminary data.</text>
</comment>
<accession>A0A7W8CUH8</accession>
<keyword evidence="3" id="KW-1185">Reference proteome</keyword>
<organism evidence="2 3">
    <name type="scientific">Planococcus koreensis</name>
    <dbReference type="NCBI Taxonomy" id="112331"/>
    <lineage>
        <taxon>Bacteria</taxon>
        <taxon>Bacillati</taxon>
        <taxon>Bacillota</taxon>
        <taxon>Bacilli</taxon>
        <taxon>Bacillales</taxon>
        <taxon>Caryophanaceae</taxon>
        <taxon>Planococcus</taxon>
    </lineage>
</organism>
<gene>
    <name evidence="2" type="ORF">HNQ44_002559</name>
</gene>
<protein>
    <recommendedName>
        <fullName evidence="4">DUF4352 domain-containing protein</fullName>
    </recommendedName>
</protein>
<reference evidence="2 3" key="1">
    <citation type="submission" date="2020-08" db="EMBL/GenBank/DDBJ databases">
        <title>Genomic Encyclopedia of Type Strains, Phase IV (KMG-IV): sequencing the most valuable type-strain genomes for metagenomic binning, comparative biology and taxonomic classification.</title>
        <authorList>
            <person name="Goeker M."/>
        </authorList>
    </citation>
    <scope>NUCLEOTIDE SEQUENCE [LARGE SCALE GENOMIC DNA]</scope>
    <source>
        <strain evidence="2 3">DSM 15895</strain>
    </source>
</reference>
<dbReference type="InterPro" id="IPR029050">
    <property type="entry name" value="Immunoprotect_excell_Ig-like"/>
</dbReference>
<dbReference type="Gene3D" id="2.60.40.1240">
    <property type="match status" value="1"/>
</dbReference>
<dbReference type="RefSeq" id="WP_135503609.1">
    <property type="nucleotide sequence ID" value="NZ_JACHHE010000007.1"/>
</dbReference>
<proteinExistence type="predicted"/>
<evidence type="ECO:0000256" key="1">
    <source>
        <dbReference type="ARBA" id="ARBA00022729"/>
    </source>
</evidence>
<dbReference type="AlphaFoldDB" id="A0A7W8CUH8"/>
<sequence length="105" mass="11730">MQGINEYNETPPDGYEYMMLDVTATLIESETEDYAWLVNGMQFNFIGGDGSPYEWTSVVVEPDFSGEVFAGGSIEGKVVNMVKKDDPILLVLEDGNWDNVFFATK</sequence>